<evidence type="ECO:0000313" key="7">
    <source>
        <dbReference type="EMBL" id="WRT70647.1"/>
    </source>
</evidence>
<feature type="domain" description="G" evidence="6">
    <location>
        <begin position="396"/>
        <end position="452"/>
    </location>
</feature>
<keyword evidence="2" id="KW-0342">GTP-binding</keyword>
<dbReference type="PANTHER" id="PTHR45709">
    <property type="entry name" value="LARGE SUBUNIT GTPASE 1 HOMOLOG-RELATED"/>
    <property type="match status" value="1"/>
</dbReference>
<feature type="compositionally biased region" description="Basic residues" evidence="5">
    <location>
        <begin position="1"/>
        <end position="14"/>
    </location>
</feature>
<feature type="region of interest" description="Disordered" evidence="5">
    <location>
        <begin position="1"/>
        <end position="60"/>
    </location>
</feature>
<gene>
    <name evidence="7" type="ORF">IL334_007645</name>
</gene>
<comment type="function">
    <text evidence="3">Possible regulatory or functional link with the histocompatibility cluster.</text>
</comment>
<dbReference type="EMBL" id="CP141891">
    <property type="protein sequence ID" value="WRT70647.1"/>
    <property type="molecule type" value="Genomic_DNA"/>
</dbReference>
<dbReference type="InterPro" id="IPR043358">
    <property type="entry name" value="GNL1-like"/>
</dbReference>
<dbReference type="Proteomes" id="UP001329825">
    <property type="component" value="Chromosome 11"/>
</dbReference>
<dbReference type="PANTHER" id="PTHR45709:SF3">
    <property type="entry name" value="GUANINE NUCLEOTIDE-BINDING PROTEIN-LIKE 1"/>
    <property type="match status" value="1"/>
</dbReference>
<evidence type="ECO:0000256" key="1">
    <source>
        <dbReference type="ARBA" id="ARBA00022741"/>
    </source>
</evidence>
<evidence type="ECO:0000259" key="6">
    <source>
        <dbReference type="Pfam" id="PF01926"/>
    </source>
</evidence>
<accession>A0ABZ1DD62</accession>
<dbReference type="GeneID" id="87959775"/>
<evidence type="ECO:0000313" key="8">
    <source>
        <dbReference type="Proteomes" id="UP001329825"/>
    </source>
</evidence>
<feature type="compositionally biased region" description="Acidic residues" evidence="5">
    <location>
        <begin position="670"/>
        <end position="689"/>
    </location>
</feature>
<evidence type="ECO:0000256" key="3">
    <source>
        <dbReference type="ARBA" id="ARBA00037770"/>
    </source>
</evidence>
<sequence>MPRRKPASAKHKKQKLQDKRALKRGEVTEEEHAKKLSSLNKHYGRIRINTSKSGGPANEDSVKLQSKFVGLSSDYLSRTRDLAYTIKLQRPLSDESASFPLELLMNRDEECRLSCPSRPKFKYGQTKKEVERNEEGLFKKWLKTTEDIIQSWIDDEQQSKGDESDKSSEQDQIDEIPRGPTWFETNLEVWRQLWRVTEASSILLLLLDSRCPLLHCPPSLRSYLKDLKPQKEIILVLTKSDLVDPVALEGWKSWVRSWWGDEGVQVVSVRSYDVELLADGKGRHRPDIPQDSLEELIVALKTAHERLLQPPTWVKEESTRLKEWKPSVRTAVDWSALAHEDYQNVPSHELPSEPTPGPEPPTIEKEEESSEIQIPSVAEDDQNQSYARDPTKEPLTIGLIGQPNVGKSSLLNALLGEQKVRASRTPGKTKHFQTMFWGTKKEIRIVDCPGLVCPSLVGLEIQALAATIPISQIASLPSCITFCARHLPLETILKIPYSIADGDIDPYAGKRTFRDPKLAEEDRIKREENEKKDKWTSGKIMEGRAIDRGYLTAKSGRPDINRAANGIMRLLADGKIRWGFYPPGMKGKEGRGIWLDSDNDQATSIDSEDEQELGKDHAPIGASASEGESTDGDTFDEEDDTEEEEAGDSEEEPVVQAKGIKKGGGFFDALGDDDDKEDDDEEEEDAGEE</sequence>
<feature type="region of interest" description="Disordered" evidence="5">
    <location>
        <begin position="344"/>
        <end position="399"/>
    </location>
</feature>
<keyword evidence="8" id="KW-1185">Reference proteome</keyword>
<name>A0ABZ1DD62_9TREE</name>
<reference evidence="7 8" key="1">
    <citation type="submission" date="2024-01" db="EMBL/GenBank/DDBJ databases">
        <title>Comparative genomics of Cryptococcus and Kwoniella reveals pathogenesis evolution and contrasting modes of karyotype evolution via chromosome fusion or intercentromeric recombination.</title>
        <authorList>
            <person name="Coelho M.A."/>
            <person name="David-Palma M."/>
            <person name="Shea T."/>
            <person name="Bowers K."/>
            <person name="McGinley-Smith S."/>
            <person name="Mohammad A.W."/>
            <person name="Gnirke A."/>
            <person name="Yurkov A.M."/>
            <person name="Nowrousian M."/>
            <person name="Sun S."/>
            <person name="Cuomo C.A."/>
            <person name="Heitman J."/>
        </authorList>
    </citation>
    <scope>NUCLEOTIDE SEQUENCE [LARGE SCALE GENOMIC DNA]</scope>
    <source>
        <strain evidence="7">CBS 11374</strain>
    </source>
</reference>
<dbReference type="RefSeq" id="XP_062795386.1">
    <property type="nucleotide sequence ID" value="XM_062939335.1"/>
</dbReference>
<dbReference type="InterPro" id="IPR027417">
    <property type="entry name" value="P-loop_NTPase"/>
</dbReference>
<feature type="compositionally biased region" description="Basic and acidic residues" evidence="5">
    <location>
        <begin position="157"/>
        <end position="169"/>
    </location>
</feature>
<dbReference type="InterPro" id="IPR006073">
    <property type="entry name" value="GTP-bd"/>
</dbReference>
<evidence type="ECO:0000256" key="4">
    <source>
        <dbReference type="ARBA" id="ARBA00039902"/>
    </source>
</evidence>
<dbReference type="PRINTS" id="PR00326">
    <property type="entry name" value="GTP1OBG"/>
</dbReference>
<dbReference type="Pfam" id="PF01926">
    <property type="entry name" value="MMR_HSR1"/>
    <property type="match status" value="1"/>
</dbReference>
<organism evidence="7 8">
    <name type="scientific">Kwoniella shivajii</name>
    <dbReference type="NCBI Taxonomy" id="564305"/>
    <lineage>
        <taxon>Eukaryota</taxon>
        <taxon>Fungi</taxon>
        <taxon>Dikarya</taxon>
        <taxon>Basidiomycota</taxon>
        <taxon>Agaricomycotina</taxon>
        <taxon>Tremellomycetes</taxon>
        <taxon>Tremellales</taxon>
        <taxon>Cryptococcaceae</taxon>
        <taxon>Kwoniella</taxon>
    </lineage>
</organism>
<feature type="compositionally biased region" description="Acidic residues" evidence="5">
    <location>
        <begin position="628"/>
        <end position="653"/>
    </location>
</feature>
<feature type="region of interest" description="Disordered" evidence="5">
    <location>
        <begin position="154"/>
        <end position="176"/>
    </location>
</feature>
<proteinExistence type="predicted"/>
<feature type="compositionally biased region" description="Basic and acidic residues" evidence="5">
    <location>
        <begin position="15"/>
        <end position="34"/>
    </location>
</feature>
<keyword evidence="1" id="KW-0547">Nucleotide-binding</keyword>
<evidence type="ECO:0000256" key="2">
    <source>
        <dbReference type="ARBA" id="ARBA00023134"/>
    </source>
</evidence>
<evidence type="ECO:0000256" key="5">
    <source>
        <dbReference type="SAM" id="MobiDB-lite"/>
    </source>
</evidence>
<feature type="region of interest" description="Disordered" evidence="5">
    <location>
        <begin position="589"/>
        <end position="689"/>
    </location>
</feature>
<protein>
    <recommendedName>
        <fullName evidence="4">Guanine nucleotide-binding protein-like 1</fullName>
    </recommendedName>
</protein>
<dbReference type="SUPFAM" id="SSF52540">
    <property type="entry name" value="P-loop containing nucleoside triphosphate hydrolases"/>
    <property type="match status" value="1"/>
</dbReference>
<dbReference type="Gene3D" id="3.40.50.300">
    <property type="entry name" value="P-loop containing nucleotide triphosphate hydrolases"/>
    <property type="match status" value="1"/>
</dbReference>